<dbReference type="Proteomes" id="UP000290289">
    <property type="component" value="Chromosome 8"/>
</dbReference>
<proteinExistence type="predicted"/>
<keyword evidence="2" id="KW-1185">Reference proteome</keyword>
<dbReference type="AlphaFoldDB" id="A0A498J8Q5"/>
<evidence type="ECO:0000313" key="2">
    <source>
        <dbReference type="Proteomes" id="UP000290289"/>
    </source>
</evidence>
<reference evidence="1 2" key="1">
    <citation type="submission" date="2018-10" db="EMBL/GenBank/DDBJ databases">
        <title>A high-quality apple genome assembly.</title>
        <authorList>
            <person name="Hu J."/>
        </authorList>
    </citation>
    <scope>NUCLEOTIDE SEQUENCE [LARGE SCALE GENOMIC DNA]</scope>
    <source>
        <strain evidence="2">cv. HFTH1</strain>
        <tissue evidence="1">Young leaf</tissue>
    </source>
</reference>
<evidence type="ECO:0008006" key="3">
    <source>
        <dbReference type="Google" id="ProtNLM"/>
    </source>
</evidence>
<protein>
    <recommendedName>
        <fullName evidence="3">BURP domain-containing protein</fullName>
    </recommendedName>
</protein>
<comment type="caution">
    <text evidence="1">The sequence shown here is derived from an EMBL/GenBank/DDBJ whole genome shotgun (WGS) entry which is preliminary data.</text>
</comment>
<gene>
    <name evidence="1" type="ORF">DVH24_020883</name>
</gene>
<sequence>MLLLSGFPSQSFLLTVKFSFVLQKLSLNGVHSIQNLCFFYCKRFHAALPLPPEPYWNSVLPNRPMPKTISELIQPDESSMFGYNSDESSMFGYNSDESSMFGYKEDVGEIVNTYKDASENLTIEDPTRVLFFLETDIHPGKTMNYQ</sequence>
<dbReference type="EMBL" id="RDQH01000334">
    <property type="protein sequence ID" value="RXH91860.1"/>
    <property type="molecule type" value="Genomic_DNA"/>
</dbReference>
<accession>A0A498J8Q5</accession>
<name>A0A498J8Q5_MALDO</name>
<evidence type="ECO:0000313" key="1">
    <source>
        <dbReference type="EMBL" id="RXH91860.1"/>
    </source>
</evidence>
<organism evidence="1 2">
    <name type="scientific">Malus domestica</name>
    <name type="common">Apple</name>
    <name type="synonym">Pyrus malus</name>
    <dbReference type="NCBI Taxonomy" id="3750"/>
    <lineage>
        <taxon>Eukaryota</taxon>
        <taxon>Viridiplantae</taxon>
        <taxon>Streptophyta</taxon>
        <taxon>Embryophyta</taxon>
        <taxon>Tracheophyta</taxon>
        <taxon>Spermatophyta</taxon>
        <taxon>Magnoliopsida</taxon>
        <taxon>eudicotyledons</taxon>
        <taxon>Gunneridae</taxon>
        <taxon>Pentapetalae</taxon>
        <taxon>rosids</taxon>
        <taxon>fabids</taxon>
        <taxon>Rosales</taxon>
        <taxon>Rosaceae</taxon>
        <taxon>Amygdaloideae</taxon>
        <taxon>Maleae</taxon>
        <taxon>Malus</taxon>
    </lineage>
</organism>